<proteinExistence type="predicted"/>
<comment type="caution">
    <text evidence="2">The sequence shown here is derived from an EMBL/GenBank/DDBJ whole genome shotgun (WGS) entry which is preliminary data.</text>
</comment>
<gene>
    <name evidence="2" type="ORF">MERR_LOCUS32456</name>
</gene>
<evidence type="ECO:0000313" key="2">
    <source>
        <dbReference type="EMBL" id="CAA7045221.1"/>
    </source>
</evidence>
<dbReference type="EMBL" id="CACVBM020001318">
    <property type="protein sequence ID" value="CAA7045221.1"/>
    <property type="molecule type" value="Genomic_DNA"/>
</dbReference>
<protein>
    <submittedName>
        <fullName evidence="2">Uncharacterized protein</fullName>
    </submittedName>
</protein>
<accession>A0A6D2KAR9</accession>
<evidence type="ECO:0000256" key="1">
    <source>
        <dbReference type="SAM" id="MobiDB-lite"/>
    </source>
</evidence>
<feature type="compositionally biased region" description="Basic and acidic residues" evidence="1">
    <location>
        <begin position="14"/>
        <end position="35"/>
    </location>
</feature>
<feature type="region of interest" description="Disordered" evidence="1">
    <location>
        <begin position="1"/>
        <end position="39"/>
    </location>
</feature>
<sequence>MDGVARGRCARGRGARDRGGRARDRGGRGRGRELSADSGESAALRVVTASATQSMASEASLDASVSVGAGVAPGGGAAPAHGRDDLVVGLMTQLLARILVQPQAVGLMVPSYWICWGTCRGLVPVL</sequence>
<organism evidence="2 3">
    <name type="scientific">Microthlaspi erraticum</name>
    <dbReference type="NCBI Taxonomy" id="1685480"/>
    <lineage>
        <taxon>Eukaryota</taxon>
        <taxon>Viridiplantae</taxon>
        <taxon>Streptophyta</taxon>
        <taxon>Embryophyta</taxon>
        <taxon>Tracheophyta</taxon>
        <taxon>Spermatophyta</taxon>
        <taxon>Magnoliopsida</taxon>
        <taxon>eudicotyledons</taxon>
        <taxon>Gunneridae</taxon>
        <taxon>Pentapetalae</taxon>
        <taxon>rosids</taxon>
        <taxon>malvids</taxon>
        <taxon>Brassicales</taxon>
        <taxon>Brassicaceae</taxon>
        <taxon>Coluteocarpeae</taxon>
        <taxon>Microthlaspi</taxon>
    </lineage>
</organism>
<name>A0A6D2KAR9_9BRAS</name>
<evidence type="ECO:0000313" key="3">
    <source>
        <dbReference type="Proteomes" id="UP000467841"/>
    </source>
</evidence>
<reference evidence="2" key="1">
    <citation type="submission" date="2020-01" db="EMBL/GenBank/DDBJ databases">
        <authorList>
            <person name="Mishra B."/>
        </authorList>
    </citation>
    <scope>NUCLEOTIDE SEQUENCE [LARGE SCALE GENOMIC DNA]</scope>
</reference>
<keyword evidence="3" id="KW-1185">Reference proteome</keyword>
<dbReference type="AlphaFoldDB" id="A0A6D2KAR9"/>
<dbReference type="Proteomes" id="UP000467841">
    <property type="component" value="Unassembled WGS sequence"/>
</dbReference>